<sequence>ETFYKCKNGFSFFDAIDGDKIWAREEVGKKLSALRVSKFRRRLRNIYVNPKALDMLKGSIADVKVVSKHLLSGMRSLSSAVNFKSQELESALARMFNGTEELIDLLIIVKDLLTDMSSRSKRDKFSRDIQSQLDQAEMAIITSVAKLLVPINFIISK</sequence>
<name>A0AAN8FWF9_TRICO</name>
<evidence type="ECO:0000313" key="2">
    <source>
        <dbReference type="Proteomes" id="UP001331761"/>
    </source>
</evidence>
<dbReference type="EMBL" id="WIXE01009459">
    <property type="protein sequence ID" value="KAK5978415.1"/>
    <property type="molecule type" value="Genomic_DNA"/>
</dbReference>
<keyword evidence="2" id="KW-1185">Reference proteome</keyword>
<proteinExistence type="predicted"/>
<dbReference type="Proteomes" id="UP001331761">
    <property type="component" value="Unassembled WGS sequence"/>
</dbReference>
<organism evidence="1 2">
    <name type="scientific">Trichostrongylus colubriformis</name>
    <name type="common">Black scour worm</name>
    <dbReference type="NCBI Taxonomy" id="6319"/>
    <lineage>
        <taxon>Eukaryota</taxon>
        <taxon>Metazoa</taxon>
        <taxon>Ecdysozoa</taxon>
        <taxon>Nematoda</taxon>
        <taxon>Chromadorea</taxon>
        <taxon>Rhabditida</taxon>
        <taxon>Rhabditina</taxon>
        <taxon>Rhabditomorpha</taxon>
        <taxon>Strongyloidea</taxon>
        <taxon>Trichostrongylidae</taxon>
        <taxon>Trichostrongylus</taxon>
    </lineage>
</organism>
<evidence type="ECO:0000313" key="1">
    <source>
        <dbReference type="EMBL" id="KAK5978415.1"/>
    </source>
</evidence>
<reference evidence="1 2" key="1">
    <citation type="submission" date="2019-10" db="EMBL/GenBank/DDBJ databases">
        <title>Assembly and Annotation for the nematode Trichostrongylus colubriformis.</title>
        <authorList>
            <person name="Martin J."/>
        </authorList>
    </citation>
    <scope>NUCLEOTIDE SEQUENCE [LARGE SCALE GENOMIC DNA]</scope>
    <source>
        <strain evidence="1">G859</strain>
        <tissue evidence="1">Whole worm</tissue>
    </source>
</reference>
<accession>A0AAN8FWF9</accession>
<comment type="caution">
    <text evidence="1">The sequence shown here is derived from an EMBL/GenBank/DDBJ whole genome shotgun (WGS) entry which is preliminary data.</text>
</comment>
<protein>
    <submittedName>
        <fullName evidence="1">Uncharacterized protein</fullName>
    </submittedName>
</protein>
<dbReference type="AlphaFoldDB" id="A0AAN8FWF9"/>
<gene>
    <name evidence="1" type="ORF">GCK32_010851</name>
</gene>
<feature type="non-terminal residue" evidence="1">
    <location>
        <position position="1"/>
    </location>
</feature>